<proteinExistence type="predicted"/>
<dbReference type="FunCoup" id="E3LP65">
    <property type="interactions" value="425"/>
</dbReference>
<reference evidence="1" key="1">
    <citation type="submission" date="2007-07" db="EMBL/GenBank/DDBJ databases">
        <title>PCAP assembly of the Caenorhabditis remanei genome.</title>
        <authorList>
            <consortium name="The Caenorhabditis remanei Sequencing Consortium"/>
            <person name="Wilson R.K."/>
        </authorList>
    </citation>
    <scope>NUCLEOTIDE SEQUENCE [LARGE SCALE GENOMIC DNA]</scope>
    <source>
        <strain evidence="1">PB4641</strain>
    </source>
</reference>
<dbReference type="EMBL" id="DS268412">
    <property type="protein sequence ID" value="EFP05529.1"/>
    <property type="molecule type" value="Genomic_DNA"/>
</dbReference>
<evidence type="ECO:0000313" key="2">
    <source>
        <dbReference type="Proteomes" id="UP000008281"/>
    </source>
</evidence>
<dbReference type="HOGENOM" id="CLU_1355777_0_0_1"/>
<sequence>MNSTAKEPVESLSDSKLPGNPGIEPKDQILEISKTISLSTSGVVSGEREQQFKPGAEILDDDKLKALIAKVNLSHSYERWKSLFQCAKIDPSLPRHLVKKRRPRVVGEVKEFLLQFIYYPEDFYGSPKKALGRINNRIFKKTGVELEQSLMKKLLYTVRRDERLKKTEARKSAKSAEHETPVNPEKFREYNDNLFEGLCFPF</sequence>
<keyword evidence="2" id="KW-1185">Reference proteome</keyword>
<dbReference type="Proteomes" id="UP000008281">
    <property type="component" value="Unassembled WGS sequence"/>
</dbReference>
<organism evidence="2">
    <name type="scientific">Caenorhabditis remanei</name>
    <name type="common">Caenorhabditis vulgaris</name>
    <dbReference type="NCBI Taxonomy" id="31234"/>
    <lineage>
        <taxon>Eukaryota</taxon>
        <taxon>Metazoa</taxon>
        <taxon>Ecdysozoa</taxon>
        <taxon>Nematoda</taxon>
        <taxon>Chromadorea</taxon>
        <taxon>Rhabditida</taxon>
        <taxon>Rhabditina</taxon>
        <taxon>Rhabditomorpha</taxon>
        <taxon>Rhabditoidea</taxon>
        <taxon>Rhabditidae</taxon>
        <taxon>Peloderinae</taxon>
        <taxon>Caenorhabditis</taxon>
    </lineage>
</organism>
<protein>
    <submittedName>
        <fullName evidence="1">Uncharacterized protein</fullName>
    </submittedName>
</protein>
<accession>E3LP65</accession>
<gene>
    <name evidence="1" type="ORF">CRE_27227</name>
</gene>
<evidence type="ECO:0000313" key="1">
    <source>
        <dbReference type="EMBL" id="EFP05529.1"/>
    </source>
</evidence>
<dbReference type="AlphaFoldDB" id="E3LP65"/>
<name>E3LP65_CAERE</name>